<comment type="caution">
    <text evidence="8">The sequence shown here is derived from an EMBL/GenBank/DDBJ whole genome shotgun (WGS) entry which is preliminary data.</text>
</comment>
<keyword evidence="9" id="KW-1185">Reference proteome</keyword>
<evidence type="ECO:0000256" key="7">
    <source>
        <dbReference type="SAM" id="MobiDB-lite"/>
    </source>
</evidence>
<dbReference type="EMBL" id="JAFCMP010000523">
    <property type="protein sequence ID" value="KAG5177665.1"/>
    <property type="molecule type" value="Genomic_DNA"/>
</dbReference>
<feature type="coiled-coil region" evidence="6">
    <location>
        <begin position="206"/>
        <end position="233"/>
    </location>
</feature>
<evidence type="ECO:0000256" key="5">
    <source>
        <dbReference type="ARBA" id="ARBA00023273"/>
    </source>
</evidence>
<dbReference type="GO" id="GO:0031514">
    <property type="term" value="C:motile cilium"/>
    <property type="evidence" value="ECO:0007669"/>
    <property type="project" value="TreeGrafter"/>
</dbReference>
<gene>
    <name evidence="8" type="ORF">JKP88DRAFT_331903</name>
</gene>
<feature type="compositionally biased region" description="Basic residues" evidence="7">
    <location>
        <begin position="393"/>
        <end position="410"/>
    </location>
</feature>
<evidence type="ECO:0000256" key="3">
    <source>
        <dbReference type="ARBA" id="ARBA00022490"/>
    </source>
</evidence>
<dbReference type="Proteomes" id="UP000664859">
    <property type="component" value="Unassembled WGS sequence"/>
</dbReference>
<evidence type="ECO:0008006" key="10">
    <source>
        <dbReference type="Google" id="ProtNLM"/>
    </source>
</evidence>
<feature type="coiled-coil region" evidence="6">
    <location>
        <begin position="336"/>
        <end position="369"/>
    </location>
</feature>
<evidence type="ECO:0000256" key="6">
    <source>
        <dbReference type="SAM" id="Coils"/>
    </source>
</evidence>
<dbReference type="InterPro" id="IPR042618">
    <property type="entry name" value="IQCG"/>
</dbReference>
<feature type="region of interest" description="Disordered" evidence="7">
    <location>
        <begin position="384"/>
        <end position="410"/>
    </location>
</feature>
<dbReference type="GO" id="GO:0044782">
    <property type="term" value="P:cilium organization"/>
    <property type="evidence" value="ECO:0007669"/>
    <property type="project" value="TreeGrafter"/>
</dbReference>
<evidence type="ECO:0000256" key="2">
    <source>
        <dbReference type="ARBA" id="ARBA00004316"/>
    </source>
</evidence>
<evidence type="ECO:0000313" key="8">
    <source>
        <dbReference type="EMBL" id="KAG5177665.1"/>
    </source>
</evidence>
<evidence type="ECO:0000256" key="4">
    <source>
        <dbReference type="ARBA" id="ARBA00023212"/>
    </source>
</evidence>
<evidence type="ECO:0000313" key="9">
    <source>
        <dbReference type="Proteomes" id="UP000664859"/>
    </source>
</evidence>
<name>A0A835YQ64_9STRA</name>
<proteinExistence type="predicted"/>
<keyword evidence="5" id="KW-0966">Cell projection</keyword>
<dbReference type="PANTHER" id="PTHR14871:SF1">
    <property type="entry name" value="DYNEIN REGULATORY COMPLEX PROTEIN 9"/>
    <property type="match status" value="1"/>
</dbReference>
<dbReference type="AlphaFoldDB" id="A0A835YQ64"/>
<dbReference type="OrthoDB" id="10254713at2759"/>
<comment type="subcellular location">
    <subcellularLocation>
        <location evidence="2">Cell projection</location>
    </subcellularLocation>
    <subcellularLocation>
        <location evidence="1">Cytoplasm</location>
        <location evidence="1">Cytoskeleton</location>
    </subcellularLocation>
</comment>
<reference evidence="8" key="1">
    <citation type="submission" date="2021-02" db="EMBL/GenBank/DDBJ databases">
        <title>First Annotated Genome of the Yellow-green Alga Tribonema minus.</title>
        <authorList>
            <person name="Mahan K.M."/>
        </authorList>
    </citation>
    <scope>NUCLEOTIDE SEQUENCE</scope>
    <source>
        <strain evidence="8">UTEX B ZZ1240</strain>
    </source>
</reference>
<evidence type="ECO:0000256" key="1">
    <source>
        <dbReference type="ARBA" id="ARBA00004245"/>
    </source>
</evidence>
<keyword evidence="6" id="KW-0175">Coiled coil</keyword>
<organism evidence="8 9">
    <name type="scientific">Tribonema minus</name>
    <dbReference type="NCBI Taxonomy" id="303371"/>
    <lineage>
        <taxon>Eukaryota</taxon>
        <taxon>Sar</taxon>
        <taxon>Stramenopiles</taxon>
        <taxon>Ochrophyta</taxon>
        <taxon>PX clade</taxon>
        <taxon>Xanthophyceae</taxon>
        <taxon>Tribonematales</taxon>
        <taxon>Tribonemataceae</taxon>
        <taxon>Tribonema</taxon>
    </lineage>
</organism>
<dbReference type="GO" id="GO:0005737">
    <property type="term" value="C:cytoplasm"/>
    <property type="evidence" value="ECO:0007669"/>
    <property type="project" value="TreeGrafter"/>
</dbReference>
<sequence length="410" mass="45774">MPAVGLLPGGGIAAPAASVVTPSKLCPEQSHRVIAVLDEAAQKLTFLDSITPDVLQHRDELSRFVGDEISRIIHEQRTLEERYETLIAQRSALKGLSNKTQYKEVQGEIQDVSRALRDSTRNLCRNLKDNPNISGNLAKIQRERGELIDLLHRTCRELVDEGQVHGVIKVVEEDRTSQMRQSELQTREAEATVAVKRLEKDLGAERAEHARQAQSHRETLAALKETLAEVKGRTSVDVKYGRKEHNARVSALLRVHRQAERDLDARVAERERARAVESAAHAETMAFLERKRAALIEELDAWEARYAAEHGELTRRHAALAAARDDGLARLAAAQARRAAEVAAEANRAREREEAARSLRQARELARRQNVAARRIQRLFHAHARLAAERRAGKGKKPKGGKGAGKKKKK</sequence>
<keyword evidence="4" id="KW-0206">Cytoskeleton</keyword>
<dbReference type="GO" id="GO:0005856">
    <property type="term" value="C:cytoskeleton"/>
    <property type="evidence" value="ECO:0007669"/>
    <property type="project" value="UniProtKB-SubCell"/>
</dbReference>
<dbReference type="PANTHER" id="PTHR14871">
    <property type="entry name" value="DYNEIN REGULATORY COMPLEX PROTEIN 9"/>
    <property type="match status" value="1"/>
</dbReference>
<keyword evidence="3" id="KW-0963">Cytoplasm</keyword>
<protein>
    <recommendedName>
        <fullName evidence="10">Dynein regulatory complex protein 9</fullName>
    </recommendedName>
</protein>
<accession>A0A835YQ64</accession>